<dbReference type="AlphaFoldDB" id="A0A8A4TPA8"/>
<accession>A0A8A4TPA8</accession>
<proteinExistence type="predicted"/>
<evidence type="ECO:0000313" key="1">
    <source>
        <dbReference type="EMBL" id="QTD51034.1"/>
    </source>
</evidence>
<sequence length="113" mass="12350">MMNLEDFEGIEGCRWAALTSDAGQVQFSEHAPPEAAKKVSLIGKVLAGTPVHMETANLAFDRGRVLVRRNPPRTLMLFCDLEVNTAMVDVVARELNLPLEVTLDASSEPLTKS</sequence>
<dbReference type="KEGG" id="scor:J3U87_01075"/>
<keyword evidence="2" id="KW-1185">Reference proteome</keyword>
<dbReference type="EMBL" id="CP071793">
    <property type="protein sequence ID" value="QTD51034.1"/>
    <property type="molecule type" value="Genomic_DNA"/>
</dbReference>
<protein>
    <submittedName>
        <fullName evidence="1">Uncharacterized protein</fullName>
    </submittedName>
</protein>
<dbReference type="Proteomes" id="UP000663929">
    <property type="component" value="Chromosome"/>
</dbReference>
<name>A0A8A4TPA8_SULCO</name>
<reference evidence="1" key="1">
    <citation type="submission" date="2021-03" db="EMBL/GenBank/DDBJ databases">
        <title>Acanthopleuribacteraceae sp. M133.</title>
        <authorList>
            <person name="Wang G."/>
        </authorList>
    </citation>
    <scope>NUCLEOTIDE SEQUENCE</scope>
    <source>
        <strain evidence="1">M133</strain>
    </source>
</reference>
<evidence type="ECO:0000313" key="2">
    <source>
        <dbReference type="Proteomes" id="UP000663929"/>
    </source>
</evidence>
<organism evidence="1 2">
    <name type="scientific">Sulfidibacter corallicola</name>
    <dbReference type="NCBI Taxonomy" id="2818388"/>
    <lineage>
        <taxon>Bacteria</taxon>
        <taxon>Pseudomonadati</taxon>
        <taxon>Acidobacteriota</taxon>
        <taxon>Holophagae</taxon>
        <taxon>Acanthopleuribacterales</taxon>
        <taxon>Acanthopleuribacteraceae</taxon>
        <taxon>Sulfidibacter</taxon>
    </lineage>
</organism>
<gene>
    <name evidence="1" type="ORF">J3U87_01075</name>
</gene>
<dbReference type="RefSeq" id="WP_237381170.1">
    <property type="nucleotide sequence ID" value="NZ_CP071793.1"/>
</dbReference>